<proteinExistence type="predicted"/>
<dbReference type="AlphaFoldDB" id="A0A495VKD4"/>
<dbReference type="SUPFAM" id="SSF48452">
    <property type="entry name" value="TPR-like"/>
    <property type="match status" value="2"/>
</dbReference>
<dbReference type="InterPro" id="IPR019734">
    <property type="entry name" value="TPR_rpt"/>
</dbReference>
<evidence type="ECO:0000313" key="3">
    <source>
        <dbReference type="EMBL" id="RKT49819.1"/>
    </source>
</evidence>
<dbReference type="GO" id="GO:0051301">
    <property type="term" value="P:cell division"/>
    <property type="evidence" value="ECO:0007669"/>
    <property type="project" value="TreeGrafter"/>
</dbReference>
<dbReference type="RefSeq" id="WP_009319142.1">
    <property type="nucleotide sequence ID" value="NZ_KI440786.1"/>
</dbReference>
<name>A0A495VKD4_9BACT</name>
<keyword evidence="2" id="KW-0732">Signal</keyword>
<evidence type="ECO:0000256" key="1">
    <source>
        <dbReference type="PROSITE-ProRule" id="PRU00339"/>
    </source>
</evidence>
<dbReference type="PANTHER" id="PTHR12558">
    <property type="entry name" value="CELL DIVISION CYCLE 16,23,27"/>
    <property type="match status" value="1"/>
</dbReference>
<feature type="repeat" description="TPR" evidence="1">
    <location>
        <begin position="57"/>
        <end position="90"/>
    </location>
</feature>
<dbReference type="SMART" id="SM00028">
    <property type="entry name" value="TPR"/>
    <property type="match status" value="5"/>
</dbReference>
<comment type="caution">
    <text evidence="3">The sequence shown here is derived from an EMBL/GenBank/DDBJ whole genome shotgun (WGS) entry which is preliminary data.</text>
</comment>
<dbReference type="Proteomes" id="UP000269493">
    <property type="component" value="Unassembled WGS sequence"/>
</dbReference>
<feature type="chain" id="PRO_5019735470" evidence="2">
    <location>
        <begin position="24"/>
        <end position="550"/>
    </location>
</feature>
<protein>
    <submittedName>
        <fullName evidence="3">Tetratricopeptide repeat protein</fullName>
    </submittedName>
</protein>
<feature type="signal peptide" evidence="2">
    <location>
        <begin position="1"/>
        <end position="23"/>
    </location>
</feature>
<dbReference type="EMBL" id="RBXN01000009">
    <property type="protein sequence ID" value="RKT49819.1"/>
    <property type="molecule type" value="Genomic_DNA"/>
</dbReference>
<gene>
    <name evidence="3" type="ORF">BC742_2410</name>
</gene>
<reference evidence="3 4" key="1">
    <citation type="submission" date="2018-10" db="EMBL/GenBank/DDBJ databases">
        <title>Genomic Encyclopedia of Archaeal and Bacterial Type Strains, Phase II (KMG-II): from individual species to whole genera.</title>
        <authorList>
            <person name="Goeker M."/>
        </authorList>
    </citation>
    <scope>NUCLEOTIDE SEQUENCE [LARGE SCALE GENOMIC DNA]</scope>
    <source>
        <strain evidence="3 4">NSB1</strain>
    </source>
</reference>
<sequence>MRTKSMLLASFLFVGGVVSSAFAESYTDGIEYFKSGQPDRAKIILDKTLNDPSTKKAEAYFYLGEIYSGMNKLDSAGMYYDMGLQADPLYPYNSIGKGKLMLKNNKKEAEALFKAVIKSDKKNPEIYLAISKAYYENVMPEYQKYLDKALDADKEYAPIYVFEGDILVKDKKYGEACGFYEMAQNFDENCLEAYVKYSNIYFPINASLAIAKLEDLLKLKPNSAIAQRELAEAYFKDSKYNQAVEAYARYMANPNHFESDQSRYAALLFFDKKYQESLDLVDKMIVKNPNDFILKRLAMYDNYELKNYDKALTAAETFMNTPGNPQFNTQDYIIYANILIENKLADKAIPVLEKAISLDQEKIELYKELSEAYRAAGDMLKSADAYNEYMKRNQDVSLTDYFFLGTIYYRAASAEAPAAEATPEEKAAKLAIQKPIYQKADSLFAIVAERAPEDYRGHLWRARANSGLDPETTEGLAKPYYEALLTVLEKAQNPNKAALLEAYKYIGFYNYQKEYAAGKNVYPETRKWWSKMLTIDPNNEIKALLDQLPQ</sequence>
<evidence type="ECO:0000256" key="2">
    <source>
        <dbReference type="SAM" id="SignalP"/>
    </source>
</evidence>
<dbReference type="OrthoDB" id="638548at2"/>
<dbReference type="Pfam" id="PF13432">
    <property type="entry name" value="TPR_16"/>
    <property type="match status" value="1"/>
</dbReference>
<dbReference type="InterPro" id="IPR011990">
    <property type="entry name" value="TPR-like_helical_dom_sf"/>
</dbReference>
<dbReference type="PROSITE" id="PS50005">
    <property type="entry name" value="TPR"/>
    <property type="match status" value="1"/>
</dbReference>
<organism evidence="3 4">
    <name type="scientific">Coprobacter fastidiosus NSB1 = JCM 33896</name>
    <dbReference type="NCBI Taxonomy" id="1349822"/>
    <lineage>
        <taxon>Bacteria</taxon>
        <taxon>Pseudomonadati</taxon>
        <taxon>Bacteroidota</taxon>
        <taxon>Bacteroidia</taxon>
        <taxon>Bacteroidales</taxon>
        <taxon>Barnesiellaceae</taxon>
        <taxon>Coprobacter</taxon>
    </lineage>
</organism>
<evidence type="ECO:0000313" key="4">
    <source>
        <dbReference type="Proteomes" id="UP000269493"/>
    </source>
</evidence>
<accession>A0A495VKD4</accession>
<keyword evidence="1" id="KW-0802">TPR repeat</keyword>
<dbReference type="Gene3D" id="1.25.40.10">
    <property type="entry name" value="Tetratricopeptide repeat domain"/>
    <property type="match status" value="3"/>
</dbReference>
<keyword evidence="4" id="KW-1185">Reference proteome</keyword>
<dbReference type="PANTHER" id="PTHR12558:SF44">
    <property type="entry name" value="TETRATRICOPEPTIDE REPEAT-CONTAINING PROTEIN"/>
    <property type="match status" value="1"/>
</dbReference>